<dbReference type="GO" id="GO:0005886">
    <property type="term" value="C:plasma membrane"/>
    <property type="evidence" value="ECO:0007669"/>
    <property type="project" value="UniProtKB-SubCell"/>
</dbReference>
<dbReference type="OrthoDB" id="6380619at2759"/>
<evidence type="ECO:0000313" key="13">
    <source>
        <dbReference type="Proteomes" id="UP000025227"/>
    </source>
</evidence>
<keyword evidence="7" id="KW-0472">Membrane</keyword>
<evidence type="ECO:0000256" key="2">
    <source>
        <dbReference type="ARBA" id="ARBA00010260"/>
    </source>
</evidence>
<keyword evidence="6" id="KW-0654">Proteoglycan</keyword>
<dbReference type="PANTHER" id="PTHR10822">
    <property type="entry name" value="GLYPICAN"/>
    <property type="match status" value="1"/>
</dbReference>
<keyword evidence="13" id="KW-1185">Reference proteome</keyword>
<protein>
    <submittedName>
        <fullName evidence="14">Glypican 2</fullName>
    </submittedName>
</protein>
<keyword evidence="9" id="KW-0357">Heparan sulfate</keyword>
<keyword evidence="10" id="KW-0449">Lipoprotein</keyword>
<reference evidence="14" key="1">
    <citation type="submission" date="2020-12" db="UniProtKB">
        <authorList>
            <consortium name="WormBaseParasite"/>
        </authorList>
    </citation>
    <scope>IDENTIFICATION</scope>
    <source>
        <strain evidence="14">MHco3</strain>
    </source>
</reference>
<keyword evidence="3" id="KW-1003">Cell membrane</keyword>
<organism evidence="13 14">
    <name type="scientific">Haemonchus contortus</name>
    <name type="common">Barber pole worm</name>
    <dbReference type="NCBI Taxonomy" id="6289"/>
    <lineage>
        <taxon>Eukaryota</taxon>
        <taxon>Metazoa</taxon>
        <taxon>Ecdysozoa</taxon>
        <taxon>Nematoda</taxon>
        <taxon>Chromadorea</taxon>
        <taxon>Rhabditida</taxon>
        <taxon>Rhabditina</taxon>
        <taxon>Rhabditomorpha</taxon>
        <taxon>Strongyloidea</taxon>
        <taxon>Trichostrongylidae</taxon>
        <taxon>Haemonchus</taxon>
    </lineage>
</organism>
<comment type="subcellular location">
    <subcellularLocation>
        <location evidence="1">Cell membrane</location>
        <topology evidence="1">Lipid-anchor</topology>
        <topology evidence="1">GPI-anchor</topology>
    </subcellularLocation>
</comment>
<comment type="similarity">
    <text evidence="2 11">Belongs to the glypican family.</text>
</comment>
<evidence type="ECO:0000256" key="1">
    <source>
        <dbReference type="ARBA" id="ARBA00004609"/>
    </source>
</evidence>
<feature type="chain" id="PRO_5035450359" evidence="12">
    <location>
        <begin position="33"/>
        <end position="558"/>
    </location>
</feature>
<keyword evidence="4" id="KW-0336">GPI-anchor</keyword>
<keyword evidence="8" id="KW-0325">Glycoprotein</keyword>
<evidence type="ECO:0000256" key="12">
    <source>
        <dbReference type="SAM" id="SignalP"/>
    </source>
</evidence>
<dbReference type="GO" id="GO:1905475">
    <property type="term" value="P:regulation of protein localization to membrane"/>
    <property type="evidence" value="ECO:0007669"/>
    <property type="project" value="TreeGrafter"/>
</dbReference>
<evidence type="ECO:0000256" key="7">
    <source>
        <dbReference type="ARBA" id="ARBA00023136"/>
    </source>
</evidence>
<dbReference type="GO" id="GO:0005576">
    <property type="term" value="C:extracellular region"/>
    <property type="evidence" value="ECO:0007669"/>
    <property type="project" value="TreeGrafter"/>
</dbReference>
<evidence type="ECO:0000256" key="3">
    <source>
        <dbReference type="ARBA" id="ARBA00022475"/>
    </source>
</evidence>
<dbReference type="PANTHER" id="PTHR10822:SF29">
    <property type="entry name" value="DIVISION ABNORMALLY DELAYED PROTEIN"/>
    <property type="match status" value="1"/>
</dbReference>
<dbReference type="WBParaSite" id="HCON_00127020-00001">
    <property type="protein sequence ID" value="HCON_00127020-00001"/>
    <property type="gene ID" value="HCON_00127020"/>
</dbReference>
<evidence type="ECO:0000256" key="10">
    <source>
        <dbReference type="ARBA" id="ARBA00023288"/>
    </source>
</evidence>
<keyword evidence="5 12" id="KW-0732">Signal</keyword>
<evidence type="ECO:0000256" key="9">
    <source>
        <dbReference type="ARBA" id="ARBA00023207"/>
    </source>
</evidence>
<dbReference type="AlphaFoldDB" id="A0A7I4YS27"/>
<dbReference type="GO" id="GO:0098552">
    <property type="term" value="C:side of membrane"/>
    <property type="evidence" value="ECO:0007669"/>
    <property type="project" value="UniProtKB-KW"/>
</dbReference>
<evidence type="ECO:0000256" key="8">
    <source>
        <dbReference type="ARBA" id="ARBA00023180"/>
    </source>
</evidence>
<evidence type="ECO:0000256" key="11">
    <source>
        <dbReference type="RuleBase" id="RU003518"/>
    </source>
</evidence>
<dbReference type="InterPro" id="IPR001863">
    <property type="entry name" value="Glypican"/>
</dbReference>
<accession>A0A7I4YS27</accession>
<evidence type="ECO:0000313" key="14">
    <source>
        <dbReference type="WBParaSite" id="HCON_00127020-00001"/>
    </source>
</evidence>
<evidence type="ECO:0000256" key="5">
    <source>
        <dbReference type="ARBA" id="ARBA00022729"/>
    </source>
</evidence>
<proteinExistence type="inferred from homology"/>
<dbReference type="Proteomes" id="UP000025227">
    <property type="component" value="Unplaced"/>
</dbReference>
<dbReference type="GO" id="GO:0016477">
    <property type="term" value="P:cell migration"/>
    <property type="evidence" value="ECO:0007669"/>
    <property type="project" value="TreeGrafter"/>
</dbReference>
<dbReference type="GO" id="GO:0009986">
    <property type="term" value="C:cell surface"/>
    <property type="evidence" value="ECO:0007669"/>
    <property type="project" value="TreeGrafter"/>
</dbReference>
<name>A0A7I4YS27_HAECO</name>
<dbReference type="Pfam" id="PF01153">
    <property type="entry name" value="Glypican"/>
    <property type="match status" value="1"/>
</dbReference>
<dbReference type="GO" id="GO:0090263">
    <property type="term" value="P:positive regulation of canonical Wnt signaling pathway"/>
    <property type="evidence" value="ECO:0007669"/>
    <property type="project" value="TreeGrafter"/>
</dbReference>
<feature type="signal peptide" evidence="12">
    <location>
        <begin position="1"/>
        <end position="32"/>
    </location>
</feature>
<evidence type="ECO:0000256" key="6">
    <source>
        <dbReference type="ARBA" id="ARBA00022974"/>
    </source>
</evidence>
<evidence type="ECO:0000256" key="4">
    <source>
        <dbReference type="ARBA" id="ARBA00022622"/>
    </source>
</evidence>
<sequence length="558" mass="63232">RDSKCPTTSVSKMRMRPFSWLIYLLFPAVCLSTSCEMLKKSHYDYSTLLKKGAASDLKICTGKNACCTKQIEDEILESSEKNFKSQLEDKLLVLRHMINSHLNGFRTFFYNSLNACHEHLDTLFDRTYGAFYQSNSQIFDTFFNRLRAFSSPFSDAKVSQITGQLFEEMFVIMFQLMNPLHTVSASQRRCMIEGMEEIAPFGDVPKKITVHMEKSLTFWKHFVTGLDKVHNIFDGFMNVSISNECRVNLAKMWDCSLCSGEPQSKPCPGLCSNVMKGCLADWAEVDQQWNAVVEALLKMATRLKDPQNLYQALQPLPVQLSEAVMEMQERSVTVSNKVIARCYTIDDVIREPRHLDSLTRSRARRNQRDLALRSIAERAENYSKVLTSLMNSFADRLSVLRGWFTGLPKAFCSDSGLVAPDGEKCWNGTQSASYTKELAGDGLASQGKNPEYQAARILPYRGVFIDERLRLGMLAFRLQNALHGHNYTNYQIEGSGDSDDDEDYDEGSGSLSIVSLHTTESSENTSDVLPHTSFGSRQFVSVAPLIVVLLYLTWRFTY</sequence>